<dbReference type="EMBL" id="SRLO01011152">
    <property type="protein sequence ID" value="TNN26017.1"/>
    <property type="molecule type" value="Genomic_DNA"/>
</dbReference>
<name>A0A4Z2EAV8_9TELE</name>
<proteinExistence type="predicted"/>
<evidence type="ECO:0000256" key="1">
    <source>
        <dbReference type="SAM" id="MobiDB-lite"/>
    </source>
</evidence>
<dbReference type="AlphaFoldDB" id="A0A4Z2EAV8"/>
<comment type="caution">
    <text evidence="2">The sequence shown here is derived from an EMBL/GenBank/DDBJ whole genome shotgun (WGS) entry which is preliminary data.</text>
</comment>
<feature type="compositionally biased region" description="Basic and acidic residues" evidence="1">
    <location>
        <begin position="1"/>
        <end position="14"/>
    </location>
</feature>
<organism evidence="2 3">
    <name type="scientific">Liparis tanakae</name>
    <name type="common">Tanaka's snailfish</name>
    <dbReference type="NCBI Taxonomy" id="230148"/>
    <lineage>
        <taxon>Eukaryota</taxon>
        <taxon>Metazoa</taxon>
        <taxon>Chordata</taxon>
        <taxon>Craniata</taxon>
        <taxon>Vertebrata</taxon>
        <taxon>Euteleostomi</taxon>
        <taxon>Actinopterygii</taxon>
        <taxon>Neopterygii</taxon>
        <taxon>Teleostei</taxon>
        <taxon>Neoteleostei</taxon>
        <taxon>Acanthomorphata</taxon>
        <taxon>Eupercaria</taxon>
        <taxon>Perciformes</taxon>
        <taxon>Cottioidei</taxon>
        <taxon>Cottales</taxon>
        <taxon>Liparidae</taxon>
        <taxon>Liparis</taxon>
    </lineage>
</organism>
<sequence>MEHGDIGTKAESQRHRFSGTLLCTTRPNPSHAGFSEVLRGSPVRGRLHRVRDQTLLIATRFLAAAAFTEQTGTDSA</sequence>
<reference evidence="2 3" key="1">
    <citation type="submission" date="2019-03" db="EMBL/GenBank/DDBJ databases">
        <title>First draft genome of Liparis tanakae, snailfish: a comprehensive survey of snailfish specific genes.</title>
        <authorList>
            <person name="Kim W."/>
            <person name="Song I."/>
            <person name="Jeong J.-H."/>
            <person name="Kim D."/>
            <person name="Kim S."/>
            <person name="Ryu S."/>
            <person name="Song J.Y."/>
            <person name="Lee S.K."/>
        </authorList>
    </citation>
    <scope>NUCLEOTIDE SEQUENCE [LARGE SCALE GENOMIC DNA]</scope>
    <source>
        <tissue evidence="2">Muscle</tissue>
    </source>
</reference>
<evidence type="ECO:0000313" key="2">
    <source>
        <dbReference type="EMBL" id="TNN26017.1"/>
    </source>
</evidence>
<gene>
    <name evidence="2" type="ORF">EYF80_063848</name>
</gene>
<dbReference type="Proteomes" id="UP000314294">
    <property type="component" value="Unassembled WGS sequence"/>
</dbReference>
<accession>A0A4Z2EAV8</accession>
<evidence type="ECO:0000313" key="3">
    <source>
        <dbReference type="Proteomes" id="UP000314294"/>
    </source>
</evidence>
<protein>
    <submittedName>
        <fullName evidence="2">Uncharacterized protein</fullName>
    </submittedName>
</protein>
<keyword evidence="3" id="KW-1185">Reference proteome</keyword>
<feature type="region of interest" description="Disordered" evidence="1">
    <location>
        <begin position="1"/>
        <end position="24"/>
    </location>
</feature>